<evidence type="ECO:0000256" key="3">
    <source>
        <dbReference type="ARBA" id="ARBA00022454"/>
    </source>
</evidence>
<dbReference type="Proteomes" id="UP000053831">
    <property type="component" value="Unassembled WGS sequence"/>
</dbReference>
<name>A0A0M9VXL5_ESCWE</name>
<keyword evidence="6" id="KW-0131">Cell cycle</keyword>
<comment type="caution">
    <text evidence="9">The sequence shown here is derived from an EMBL/GenBank/DDBJ whole genome shotgun (WGS) entry which is preliminary data.</text>
</comment>
<proteinExistence type="predicted"/>
<feature type="region of interest" description="Disordered" evidence="7">
    <location>
        <begin position="120"/>
        <end position="139"/>
    </location>
</feature>
<organism evidence="9 10">
    <name type="scientific">Escovopsis weberi</name>
    <dbReference type="NCBI Taxonomy" id="150374"/>
    <lineage>
        <taxon>Eukaryota</taxon>
        <taxon>Fungi</taxon>
        <taxon>Dikarya</taxon>
        <taxon>Ascomycota</taxon>
        <taxon>Pezizomycotina</taxon>
        <taxon>Sordariomycetes</taxon>
        <taxon>Hypocreomycetidae</taxon>
        <taxon>Hypocreales</taxon>
        <taxon>Hypocreaceae</taxon>
        <taxon>Escovopsis</taxon>
    </lineage>
</organism>
<evidence type="ECO:0000313" key="10">
    <source>
        <dbReference type="Proteomes" id="UP000053831"/>
    </source>
</evidence>
<dbReference type="EMBL" id="LGSR01000001">
    <property type="protein sequence ID" value="KOS23339.1"/>
    <property type="molecule type" value="Genomic_DNA"/>
</dbReference>
<dbReference type="GO" id="GO:0000723">
    <property type="term" value="P:telomere maintenance"/>
    <property type="evidence" value="ECO:0007669"/>
    <property type="project" value="TreeGrafter"/>
</dbReference>
<reference evidence="9 10" key="1">
    <citation type="submission" date="2015-07" db="EMBL/GenBank/DDBJ databases">
        <title>The genome of the fungus Escovopsis weberi, a specialized disease agent of ant agriculture.</title>
        <authorList>
            <person name="de Man T.J."/>
            <person name="Stajich J.E."/>
            <person name="Kubicek C.P."/>
            <person name="Chenthamara K."/>
            <person name="Atanasova L."/>
            <person name="Druzhinina I.S."/>
            <person name="Birnbaum S."/>
            <person name="Barribeau S.M."/>
            <person name="Teiling C."/>
            <person name="Suen G."/>
            <person name="Currie C."/>
            <person name="Gerardo N.M."/>
        </authorList>
    </citation>
    <scope>NUCLEOTIDE SEQUENCE [LARGE SCALE GENOMIC DNA]</scope>
</reference>
<feature type="compositionally biased region" description="Polar residues" evidence="7">
    <location>
        <begin position="59"/>
        <end position="70"/>
    </location>
</feature>
<dbReference type="OrthoDB" id="5399929at2759"/>
<dbReference type="PANTHER" id="PTHR22928">
    <property type="entry name" value="TELOMERE-ASSOCIATED PROTEIN RIF1"/>
    <property type="match status" value="1"/>
</dbReference>
<keyword evidence="4" id="KW-0779">Telomere</keyword>
<dbReference type="GO" id="GO:0005634">
    <property type="term" value="C:nucleus"/>
    <property type="evidence" value="ECO:0007669"/>
    <property type="project" value="UniProtKB-SubCell"/>
</dbReference>
<gene>
    <name evidence="9" type="ORF">ESCO_006671</name>
</gene>
<evidence type="ECO:0000313" key="9">
    <source>
        <dbReference type="EMBL" id="KOS23339.1"/>
    </source>
</evidence>
<evidence type="ECO:0000256" key="7">
    <source>
        <dbReference type="SAM" id="MobiDB-lite"/>
    </source>
</evidence>
<protein>
    <submittedName>
        <fullName evidence="9">Telomere length regulator protein rif1</fullName>
    </submittedName>
</protein>
<keyword evidence="5" id="KW-0539">Nucleus</keyword>
<feature type="region of interest" description="Disordered" evidence="7">
    <location>
        <begin position="1"/>
        <end position="81"/>
    </location>
</feature>
<keyword evidence="10" id="KW-1185">Reference proteome</keyword>
<feature type="domain" description="Telomere-associated protein Rif1 N-terminal" evidence="8">
    <location>
        <begin position="156"/>
        <end position="528"/>
    </location>
</feature>
<dbReference type="Pfam" id="PF12231">
    <property type="entry name" value="Rif1_N"/>
    <property type="match status" value="1"/>
</dbReference>
<evidence type="ECO:0000256" key="5">
    <source>
        <dbReference type="ARBA" id="ARBA00023242"/>
    </source>
</evidence>
<keyword evidence="3" id="KW-0158">Chromosome</keyword>
<evidence type="ECO:0000256" key="2">
    <source>
        <dbReference type="ARBA" id="ARBA00004574"/>
    </source>
</evidence>
<dbReference type="PANTHER" id="PTHR22928:SF3">
    <property type="entry name" value="TELOMERE-ASSOCIATED PROTEIN RIF1"/>
    <property type="match status" value="1"/>
</dbReference>
<accession>A0A0M9VXL5</accession>
<evidence type="ECO:0000256" key="1">
    <source>
        <dbReference type="ARBA" id="ARBA00004123"/>
    </source>
</evidence>
<sequence length="880" mass="97652">MASSPDAGSTASTDSTAPRPPTPPREACREPAAAPLSKLVPVPARPDPLDSCPSPLQTPPTANTPTSVPPDSSIKSHRKKVEWSAHTEVKEYFDIRKLERLAKSSPASALSPRPIKGILKQSQSHNLGPPSSGVNTDGSAGQVSIIDMLGSTIKQLAGSDHHSKIDAYMMLSRALKASNNLPDRVALQSQMGLFMHFIQRDVSYKNPSGGGIDFSLTNHALTLLATFLYFPAVASTLTNDFGVWMLDYAIQAFENATASKDTLRHLMQIAATQTFSSKVMTSARVGRLVRALHKIESHVTGKSIVLSRLRIYKRLLKQSRGLMALYSDWLDNVFVDMLSGYQDIRDHAIALATEAGFALRSEMAVIRKVNEIFQAVHQDRTYIDFFVKRLNEMLGEKQTSAAVPQVWAAVILYLPYPLDRWPHYSPWLKVVQSAFNTDDGPTKQEANHAWNRHIYLTLHDVGKMSPKALSTLCLPLLTQIRKKANPKTQKAALRLRATVVGGICTVFYYLLAPDNDQHSHDFAWDTAVQPVIAELISLDGKPEIPPGCLMQAACLLLGLLDVTTPRAWGQDRIQKLPPVAPDELPSLDAKWIRRKCDKVMQAVRPIIEHKILELAKRDSVVFRMWQALVGSVAAASARDIKVSEDTVKFFACTFGLLSKPFLNGKTLVARLELISELLSIRPCNPSSSNGPWVLAARDFELLIESYHDGGVSNPTDSGRVLGPQYREIVTLLERGLAGYPNLPSEQWFSLFDRLSEHLVTKFGEAGRCIILIEPLAKALVELVDTQNEEMSATVLQAIRALFDLARFPRDRASLEIARHRLWGTPMNTARGSAFDPFEHLYKLGNHILEIFYKEFRRFDPDQEVSPIIEAIKDFISQNAG</sequence>
<comment type="subcellular location">
    <subcellularLocation>
        <location evidence="2">Chromosome</location>
        <location evidence="2">Telomere</location>
    </subcellularLocation>
    <subcellularLocation>
        <location evidence="1">Nucleus</location>
    </subcellularLocation>
</comment>
<evidence type="ECO:0000259" key="8">
    <source>
        <dbReference type="Pfam" id="PF12231"/>
    </source>
</evidence>
<dbReference type="AlphaFoldDB" id="A0A0M9VXL5"/>
<dbReference type="STRING" id="150374.A0A0M9VXL5"/>
<dbReference type="InterPro" id="IPR022031">
    <property type="entry name" value="Rif1_N"/>
</dbReference>
<evidence type="ECO:0000256" key="4">
    <source>
        <dbReference type="ARBA" id="ARBA00022895"/>
    </source>
</evidence>
<evidence type="ECO:0000256" key="6">
    <source>
        <dbReference type="ARBA" id="ARBA00023306"/>
    </source>
</evidence>
<dbReference type="GO" id="GO:0140445">
    <property type="term" value="C:chromosome, telomeric repeat region"/>
    <property type="evidence" value="ECO:0007669"/>
    <property type="project" value="TreeGrafter"/>
</dbReference>